<comment type="caution">
    <text evidence="2">The sequence shown here is derived from an EMBL/GenBank/DDBJ whole genome shotgun (WGS) entry which is preliminary data.</text>
</comment>
<dbReference type="InterPro" id="IPR017508">
    <property type="entry name" value="HipA_N1"/>
</dbReference>
<dbReference type="NCBIfam" id="TIGR03071">
    <property type="entry name" value="couple_hipA"/>
    <property type="match status" value="1"/>
</dbReference>
<keyword evidence="2" id="KW-0808">Transferase</keyword>
<keyword evidence="3" id="KW-1185">Reference proteome</keyword>
<dbReference type="Proteomes" id="UP000253410">
    <property type="component" value="Unassembled WGS sequence"/>
</dbReference>
<proteinExistence type="predicted"/>
<sequence length="112" mass="12675">MSKKGKVYYGERLAGIVAETDEGYTFVYDPDYLRSKDAMPVSLTMPLTDGMYLSKVLFAFFDGLIPEGWLLDIATKHWKLRPNDRFELLLQTCKDAIGAVSIIPDDNNLYDG</sequence>
<dbReference type="PANTHER" id="PTHR37419">
    <property type="entry name" value="SERINE/THREONINE-PROTEIN KINASE TOXIN HIPA"/>
    <property type="match status" value="1"/>
</dbReference>
<accession>A0A365XRW2</accession>
<dbReference type="Pfam" id="PF13657">
    <property type="entry name" value="Couple_hipA"/>
    <property type="match status" value="1"/>
</dbReference>
<reference evidence="2 3" key="1">
    <citation type="submission" date="2018-05" db="EMBL/GenBank/DDBJ databases">
        <title>Chitinophaga sp. K3CV102501T nov., isolated from isolated from a monsoon evergreen broad-leaved forest soil.</title>
        <authorList>
            <person name="Lv Y."/>
        </authorList>
    </citation>
    <scope>NUCLEOTIDE SEQUENCE [LARGE SCALE GENOMIC DNA]</scope>
    <source>
        <strain evidence="2 3">GDMCC 1.1325</strain>
    </source>
</reference>
<dbReference type="GO" id="GO:0005829">
    <property type="term" value="C:cytosol"/>
    <property type="evidence" value="ECO:0007669"/>
    <property type="project" value="TreeGrafter"/>
</dbReference>
<dbReference type="PANTHER" id="PTHR37419:SF6">
    <property type="entry name" value="KINASE HI_0665-RELATED"/>
    <property type="match status" value="1"/>
</dbReference>
<dbReference type="InterPro" id="IPR052028">
    <property type="entry name" value="HipA_Ser/Thr_kinase"/>
</dbReference>
<evidence type="ECO:0000313" key="3">
    <source>
        <dbReference type="Proteomes" id="UP000253410"/>
    </source>
</evidence>
<dbReference type="GO" id="GO:0004674">
    <property type="term" value="F:protein serine/threonine kinase activity"/>
    <property type="evidence" value="ECO:0007669"/>
    <property type="project" value="TreeGrafter"/>
</dbReference>
<evidence type="ECO:0000259" key="1">
    <source>
        <dbReference type="Pfam" id="PF13657"/>
    </source>
</evidence>
<name>A0A365XRW2_9BACT</name>
<organism evidence="2 3">
    <name type="scientific">Chitinophaga flava</name>
    <dbReference type="NCBI Taxonomy" id="2259036"/>
    <lineage>
        <taxon>Bacteria</taxon>
        <taxon>Pseudomonadati</taxon>
        <taxon>Bacteroidota</taxon>
        <taxon>Chitinophagia</taxon>
        <taxon>Chitinophagales</taxon>
        <taxon>Chitinophagaceae</taxon>
        <taxon>Chitinophaga</taxon>
    </lineage>
</organism>
<protein>
    <submittedName>
        <fullName evidence="2">Phosphatidylinositol kinase</fullName>
    </submittedName>
</protein>
<dbReference type="OrthoDB" id="196808at2"/>
<dbReference type="RefSeq" id="WP_113617833.1">
    <property type="nucleotide sequence ID" value="NZ_QFFJ01000002.1"/>
</dbReference>
<evidence type="ECO:0000313" key="2">
    <source>
        <dbReference type="EMBL" id="RBL89089.1"/>
    </source>
</evidence>
<gene>
    <name evidence="2" type="ORF">DF182_21360</name>
</gene>
<dbReference type="AlphaFoldDB" id="A0A365XRW2"/>
<keyword evidence="2" id="KW-0418">Kinase</keyword>
<feature type="domain" description="HipA N-terminal subdomain 1" evidence="1">
    <location>
        <begin position="6"/>
        <end position="102"/>
    </location>
</feature>
<dbReference type="EMBL" id="QFFJ01000002">
    <property type="protein sequence ID" value="RBL89089.1"/>
    <property type="molecule type" value="Genomic_DNA"/>
</dbReference>